<reference evidence="7 8" key="1">
    <citation type="submission" date="2024-11" db="EMBL/GenBank/DDBJ databases">
        <authorList>
            <person name="Heng Y.C."/>
            <person name="Lim A.C.H."/>
            <person name="Lee J.K.Y."/>
            <person name="Kittelmann S."/>
        </authorList>
    </citation>
    <scope>NUCLEOTIDE SEQUENCE [LARGE SCALE GENOMIC DNA]</scope>
    <source>
        <strain evidence="7 8">WILCCON 0202</strain>
    </source>
</reference>
<feature type="domain" description="PRD" evidence="6">
    <location>
        <begin position="280"/>
        <end position="387"/>
    </location>
</feature>
<keyword evidence="3" id="KW-0805">Transcription regulation</keyword>
<evidence type="ECO:0000313" key="7">
    <source>
        <dbReference type="EMBL" id="MFL0268868.1"/>
    </source>
</evidence>
<proteinExistence type="predicted"/>
<dbReference type="Gene3D" id="3.40.930.10">
    <property type="entry name" value="Mannitol-specific EII, Chain A"/>
    <property type="match status" value="1"/>
</dbReference>
<dbReference type="PROSITE" id="PS51372">
    <property type="entry name" value="PRD_2"/>
    <property type="match status" value="1"/>
</dbReference>
<evidence type="ECO:0000313" key="8">
    <source>
        <dbReference type="Proteomes" id="UP001623661"/>
    </source>
</evidence>
<dbReference type="Pfam" id="PF08279">
    <property type="entry name" value="HTH_11"/>
    <property type="match status" value="1"/>
</dbReference>
<dbReference type="CDD" id="cd05568">
    <property type="entry name" value="PTS_IIB_bgl_like"/>
    <property type="match status" value="1"/>
</dbReference>
<dbReference type="InterPro" id="IPR016152">
    <property type="entry name" value="PTrfase/Anion_transptr"/>
</dbReference>
<dbReference type="SUPFAM" id="SSF46785">
    <property type="entry name" value="Winged helix' DNA-binding domain"/>
    <property type="match status" value="1"/>
</dbReference>
<dbReference type="Pfam" id="PF00359">
    <property type="entry name" value="PTS_EIIA_2"/>
    <property type="match status" value="1"/>
</dbReference>
<organism evidence="7 8">
    <name type="scientific">Candidatus Clostridium radicumherbarum</name>
    <dbReference type="NCBI Taxonomy" id="3381662"/>
    <lineage>
        <taxon>Bacteria</taxon>
        <taxon>Bacillati</taxon>
        <taxon>Bacillota</taxon>
        <taxon>Clostridia</taxon>
        <taxon>Eubacteriales</taxon>
        <taxon>Clostridiaceae</taxon>
        <taxon>Clostridium</taxon>
    </lineage>
</organism>
<evidence type="ECO:0000256" key="3">
    <source>
        <dbReference type="ARBA" id="ARBA00023015"/>
    </source>
</evidence>
<dbReference type="SUPFAM" id="SSF55804">
    <property type="entry name" value="Phoshotransferase/anion transport protein"/>
    <property type="match status" value="1"/>
</dbReference>
<dbReference type="InterPro" id="IPR036634">
    <property type="entry name" value="PRD_sf"/>
</dbReference>
<dbReference type="PROSITE" id="PS51094">
    <property type="entry name" value="PTS_EIIA_TYPE_2"/>
    <property type="match status" value="1"/>
</dbReference>
<evidence type="ECO:0000259" key="6">
    <source>
        <dbReference type="PROSITE" id="PS51372"/>
    </source>
</evidence>
<dbReference type="RefSeq" id="WP_406765490.1">
    <property type="nucleotide sequence ID" value="NZ_JBJHZY010000002.1"/>
</dbReference>
<dbReference type="Pfam" id="PF00874">
    <property type="entry name" value="PRD"/>
    <property type="match status" value="1"/>
</dbReference>
<dbReference type="SUPFAM" id="SSF63520">
    <property type="entry name" value="PTS-regulatory domain, PRD"/>
    <property type="match status" value="1"/>
</dbReference>
<evidence type="ECO:0000259" key="5">
    <source>
        <dbReference type="PROSITE" id="PS51094"/>
    </source>
</evidence>
<dbReference type="InterPro" id="IPR050661">
    <property type="entry name" value="BglG_antiterminators"/>
</dbReference>
<dbReference type="SUPFAM" id="SSF52794">
    <property type="entry name" value="PTS system IIB component-like"/>
    <property type="match status" value="1"/>
</dbReference>
<evidence type="ECO:0000256" key="2">
    <source>
        <dbReference type="ARBA" id="ARBA00022737"/>
    </source>
</evidence>
<dbReference type="Gene3D" id="1.10.10.10">
    <property type="entry name" value="Winged helix-like DNA-binding domain superfamily/Winged helix DNA-binding domain"/>
    <property type="match status" value="1"/>
</dbReference>
<name>A0ABW8TVT9_9CLOT</name>
<dbReference type="InterPro" id="IPR011608">
    <property type="entry name" value="PRD"/>
</dbReference>
<feature type="domain" description="PTS EIIA type-2" evidence="5">
    <location>
        <begin position="504"/>
        <end position="647"/>
    </location>
</feature>
<dbReference type="Proteomes" id="UP001623661">
    <property type="component" value="Unassembled WGS sequence"/>
</dbReference>
<sequence>MILTKRQKDILIYLCSQRQYVTIKQLAVKFSVSPRTIQNDFSFIDSFLSGSKIIVDRKSSKGIKLSADDSEISNLRRGLNSLNFRTLDNYERSSIISLLLLCNPINTFDQLANACCVSRQTVISDFQQVEKEFTREGVEIHKIQGKGIKVSGVENRIRKCFENILSSLISDEVIVNVVMENSRLMEFDKTANEIMELVENKLNVRFAEAANIQLLLEYSLLRIDGGNILHEHEEGTKYENLIKALCGYTYSMGDKAYFCSLLMNAKITEQNPYNLKVYHDDMDEANIISKYLFEELQEIQPLDNSSMECFIHGLTLHLRVAIYRIRNKITIQNELLFQIKVSIPLIYEFTKKQLLKCEKRFHLEFDENEIAFIAMYIASAYEDSFMTKSKMTVLLVCSFGIATSSILKTRILQAIPECKIVGPLPERDAKNYVSKNEVNLIISTNDYHVNDIPSITVNPLLYPEDVDFIKNRLFQLSYAMMCNHFIKSYANCEKEERVQTYMRDYVAREDIQIVDSCKTWEDAIRLAAKPLLDKGKLKQRYINKMIEAVEQFGTYMVLVPETAFIHAGTEDGINENCTAILILKDPIIFGSKNSKVVRNLVVLGVKNKNEDSLLKLLYIFENELNLLRLKSKRITTDIILNMHSLEG</sequence>
<keyword evidence="4" id="KW-0804">Transcription</keyword>
<dbReference type="Gene3D" id="1.10.1790.10">
    <property type="entry name" value="PRD domain"/>
    <property type="match status" value="1"/>
</dbReference>
<dbReference type="Gene3D" id="3.40.50.2300">
    <property type="match status" value="1"/>
</dbReference>
<dbReference type="PANTHER" id="PTHR30185">
    <property type="entry name" value="CRYPTIC BETA-GLUCOSIDE BGL OPERON ANTITERMINATOR"/>
    <property type="match status" value="1"/>
</dbReference>
<keyword evidence="1" id="KW-0808">Transferase</keyword>
<evidence type="ECO:0000256" key="1">
    <source>
        <dbReference type="ARBA" id="ARBA00022679"/>
    </source>
</evidence>
<dbReference type="InterPro" id="IPR002178">
    <property type="entry name" value="PTS_EIIA_type-2_dom"/>
</dbReference>
<dbReference type="InterPro" id="IPR036095">
    <property type="entry name" value="PTS_EIIB-like_sf"/>
</dbReference>
<dbReference type="InterPro" id="IPR036390">
    <property type="entry name" value="WH_DNA-bd_sf"/>
</dbReference>
<dbReference type="InterPro" id="IPR013196">
    <property type="entry name" value="HTH_11"/>
</dbReference>
<evidence type="ECO:0000256" key="4">
    <source>
        <dbReference type="ARBA" id="ARBA00023163"/>
    </source>
</evidence>
<keyword evidence="2" id="KW-0677">Repeat</keyword>
<gene>
    <name evidence="7" type="ORF">ACJDUH_12270</name>
</gene>
<dbReference type="InterPro" id="IPR036388">
    <property type="entry name" value="WH-like_DNA-bd_sf"/>
</dbReference>
<dbReference type="EMBL" id="JBJHZY010000002">
    <property type="protein sequence ID" value="MFL0268868.1"/>
    <property type="molecule type" value="Genomic_DNA"/>
</dbReference>
<accession>A0ABW8TVT9</accession>
<protein>
    <submittedName>
        <fullName evidence="7">BglG family transcription antiterminator</fullName>
    </submittedName>
</protein>
<dbReference type="PANTHER" id="PTHR30185:SF18">
    <property type="entry name" value="TRANSCRIPTIONAL REGULATOR MTLR"/>
    <property type="match status" value="1"/>
</dbReference>
<comment type="caution">
    <text evidence="7">The sequence shown here is derived from an EMBL/GenBank/DDBJ whole genome shotgun (WGS) entry which is preliminary data.</text>
</comment>
<keyword evidence="8" id="KW-1185">Reference proteome</keyword>